<feature type="region of interest" description="Disordered" evidence="1">
    <location>
        <begin position="33"/>
        <end position="238"/>
    </location>
</feature>
<dbReference type="Gene3D" id="3.20.20.370">
    <property type="entry name" value="Glycoside hydrolase/deacetylase"/>
    <property type="match status" value="1"/>
</dbReference>
<dbReference type="OrthoDB" id="7658418at2"/>
<evidence type="ECO:0000313" key="2">
    <source>
        <dbReference type="EMBL" id="SEK05062.1"/>
    </source>
</evidence>
<feature type="compositionally biased region" description="Acidic residues" evidence="1">
    <location>
        <begin position="181"/>
        <end position="193"/>
    </location>
</feature>
<proteinExistence type="predicted"/>
<dbReference type="Proteomes" id="UP000199379">
    <property type="component" value="Unassembled WGS sequence"/>
</dbReference>
<dbReference type="InterPro" id="IPR011330">
    <property type="entry name" value="Glyco_hydro/deAcase_b/a-brl"/>
</dbReference>
<dbReference type="EMBL" id="FNYD01000014">
    <property type="protein sequence ID" value="SEK05062.1"/>
    <property type="molecule type" value="Genomic_DNA"/>
</dbReference>
<dbReference type="GO" id="GO:0005975">
    <property type="term" value="P:carbohydrate metabolic process"/>
    <property type="evidence" value="ECO:0007669"/>
    <property type="project" value="InterPro"/>
</dbReference>
<dbReference type="RefSeq" id="WP_092370810.1">
    <property type="nucleotide sequence ID" value="NZ_BMGV01000013.1"/>
</dbReference>
<keyword evidence="3" id="KW-1185">Reference proteome</keyword>
<dbReference type="CDD" id="cd10936">
    <property type="entry name" value="CE4_DAC2"/>
    <property type="match status" value="1"/>
</dbReference>
<feature type="compositionally biased region" description="Low complexity" evidence="1">
    <location>
        <begin position="145"/>
        <end position="156"/>
    </location>
</feature>
<dbReference type="Pfam" id="PF04748">
    <property type="entry name" value="Polysacc_deac_2"/>
    <property type="match status" value="1"/>
</dbReference>
<accession>A0A1H7DZF6</accession>
<gene>
    <name evidence="2" type="ORF">SAMN05444007_1145</name>
</gene>
<dbReference type="SUPFAM" id="SSF88713">
    <property type="entry name" value="Glycoside hydrolase/deacetylase"/>
    <property type="match status" value="1"/>
</dbReference>
<reference evidence="2 3" key="1">
    <citation type="submission" date="2016-10" db="EMBL/GenBank/DDBJ databases">
        <authorList>
            <person name="de Groot N.N."/>
        </authorList>
    </citation>
    <scope>NUCLEOTIDE SEQUENCE [LARGE SCALE GENOMIC DNA]</scope>
    <source>
        <strain evidence="2 3">DSM 29340</strain>
    </source>
</reference>
<dbReference type="AlphaFoldDB" id="A0A1H7DZF6"/>
<organism evidence="2 3">
    <name type="scientific">Cribrihabitans marinus</name>
    <dbReference type="NCBI Taxonomy" id="1227549"/>
    <lineage>
        <taxon>Bacteria</taxon>
        <taxon>Pseudomonadati</taxon>
        <taxon>Pseudomonadota</taxon>
        <taxon>Alphaproteobacteria</taxon>
        <taxon>Rhodobacterales</taxon>
        <taxon>Paracoccaceae</taxon>
        <taxon>Cribrihabitans</taxon>
    </lineage>
</organism>
<sequence length="462" mass="47088">MSGFFGGMVVGAVVVVGGAAFVSLSFPVARQPDVSDEAPANADPAPVSEAAGVDAPGRDADLVELAPRAPADPADGGGTVAADDEATAPAAKPEVTVDAATPSQPGESDPATLDVTGDVPPARTAPTVEAPKAPAAESGVVASTERPAQPRAPEAPDAAEAEDAPIVASEPDAPPAQEPEAAPEDPAAEDEGTEQAIALPQIGGDSPVVNRPTAGTPVIPLTERDEAEEPAADAGGKPPIKAHAVPFENPDAKPLLSIVLIDGPDALGAEALAEFPYPVTFALDPTDPEASEKMARHRAAGFEVVMLADLPPSATARDAEVSMEVWLSKVPESVAILEGTETGIQGNRELSDQVTDITQSTGRGLITQDKGLNTVQKLAARDGVPAAVVFRDFDGAGQSSDVIRRFLDQAAFRAGQEGAVIMLGRVRPDTISSLLLWGLQDRASRVALAPVSAVLTRQVPGQ</sequence>
<evidence type="ECO:0000256" key="1">
    <source>
        <dbReference type="SAM" id="MobiDB-lite"/>
    </source>
</evidence>
<dbReference type="InterPro" id="IPR006837">
    <property type="entry name" value="Divergent_DAC"/>
</dbReference>
<dbReference type="STRING" id="1227549.SAMN05444007_1145"/>
<evidence type="ECO:0000313" key="3">
    <source>
        <dbReference type="Proteomes" id="UP000199379"/>
    </source>
</evidence>
<name>A0A1H7DZF6_9RHOB</name>
<protein>
    <submittedName>
        <fullName evidence="2">Uncharacterized conserved protein YibQ, putative polysaccharide deacetylase 2 family</fullName>
    </submittedName>
</protein>